<dbReference type="AlphaFoldDB" id="W7IJ23"/>
<keyword evidence="1" id="KW-0732">Signal</keyword>
<sequence length="156" mass="16886">MGREKRFAGMLVATLAAGFSVLLGGSADAAGTTSLHGTQACWVPSGYTYSRVSWSTRCGTSQYATEFTLSDYTNLDISNSTVCWVPPNFAIARMTNTTACGTSQYVAEFTVLDPVRRNLTGVWSCNVPPGYTYSATTNTTNCSTNSLQTYFLLQKY</sequence>
<feature type="signal peptide" evidence="1">
    <location>
        <begin position="1"/>
        <end position="29"/>
    </location>
</feature>
<accession>W7IJ23</accession>
<organism evidence="2 3">
    <name type="scientific">Actinokineospora spheciospongiae</name>
    <dbReference type="NCBI Taxonomy" id="909613"/>
    <lineage>
        <taxon>Bacteria</taxon>
        <taxon>Bacillati</taxon>
        <taxon>Actinomycetota</taxon>
        <taxon>Actinomycetes</taxon>
        <taxon>Pseudonocardiales</taxon>
        <taxon>Pseudonocardiaceae</taxon>
        <taxon>Actinokineospora</taxon>
    </lineage>
</organism>
<feature type="chain" id="PRO_5004896022" description="Ig-like domain-containing protein" evidence="1">
    <location>
        <begin position="30"/>
        <end position="156"/>
    </location>
</feature>
<gene>
    <name evidence="2" type="ORF">UO65_4366</name>
</gene>
<dbReference type="EMBL" id="AYXG01000165">
    <property type="protein sequence ID" value="EWC60258.1"/>
    <property type="molecule type" value="Genomic_DNA"/>
</dbReference>
<keyword evidence="3" id="KW-1185">Reference proteome</keyword>
<reference evidence="2 3" key="1">
    <citation type="journal article" date="2014" name="Genome Announc.">
        <title>Draft Genome Sequence of the Antitrypanosomally Active Sponge-Associated Bacterium Actinokineospora sp. Strain EG49.</title>
        <authorList>
            <person name="Harjes J."/>
            <person name="Ryu T."/>
            <person name="Abdelmohsen U.R."/>
            <person name="Moitinho-Silva L."/>
            <person name="Horn H."/>
            <person name="Ravasi T."/>
            <person name="Hentschel U."/>
        </authorList>
    </citation>
    <scope>NUCLEOTIDE SEQUENCE [LARGE SCALE GENOMIC DNA]</scope>
    <source>
        <strain evidence="2 3">EG49</strain>
    </source>
</reference>
<protein>
    <recommendedName>
        <fullName evidence="4">Ig-like domain-containing protein</fullName>
    </recommendedName>
</protein>
<evidence type="ECO:0000313" key="2">
    <source>
        <dbReference type="EMBL" id="EWC60258.1"/>
    </source>
</evidence>
<comment type="caution">
    <text evidence="2">The sequence shown here is derived from an EMBL/GenBank/DDBJ whole genome shotgun (WGS) entry which is preliminary data.</text>
</comment>
<dbReference type="Proteomes" id="UP000019277">
    <property type="component" value="Unassembled WGS sequence"/>
</dbReference>
<dbReference type="RefSeq" id="WP_035285505.1">
    <property type="nucleotide sequence ID" value="NZ_AYXG01000165.1"/>
</dbReference>
<dbReference type="OrthoDB" id="3695725at2"/>
<evidence type="ECO:0000256" key="1">
    <source>
        <dbReference type="SAM" id="SignalP"/>
    </source>
</evidence>
<evidence type="ECO:0000313" key="3">
    <source>
        <dbReference type="Proteomes" id="UP000019277"/>
    </source>
</evidence>
<evidence type="ECO:0008006" key="4">
    <source>
        <dbReference type="Google" id="ProtNLM"/>
    </source>
</evidence>
<name>W7IJ23_9PSEU</name>
<proteinExistence type="predicted"/>